<feature type="region of interest" description="Disordered" evidence="5">
    <location>
        <begin position="1"/>
        <end position="50"/>
    </location>
</feature>
<comment type="caution">
    <text evidence="7">The sequence shown here is derived from an EMBL/GenBank/DDBJ whole genome shotgun (WGS) entry which is preliminary data.</text>
</comment>
<accession>A0ABP0FUD1</accession>
<name>A0ABP0FUD1_CLALP</name>
<keyword evidence="4 6" id="KW-0472">Membrane</keyword>
<dbReference type="PANTHER" id="PTHR16100:SF4">
    <property type="entry name" value="PHOSPHOINOSITIDE-INTERACTING PROTEIN"/>
    <property type="match status" value="1"/>
</dbReference>
<feature type="transmembrane region" description="Helical" evidence="6">
    <location>
        <begin position="172"/>
        <end position="193"/>
    </location>
</feature>
<feature type="transmembrane region" description="Helical" evidence="6">
    <location>
        <begin position="205"/>
        <end position="226"/>
    </location>
</feature>
<evidence type="ECO:0000313" key="7">
    <source>
        <dbReference type="EMBL" id="CAK8682019.1"/>
    </source>
</evidence>
<evidence type="ECO:0000256" key="4">
    <source>
        <dbReference type="ARBA" id="ARBA00023136"/>
    </source>
</evidence>
<organism evidence="7 8">
    <name type="scientific">Clavelina lepadiformis</name>
    <name type="common">Light-bulb sea squirt</name>
    <name type="synonym">Ascidia lepadiformis</name>
    <dbReference type="NCBI Taxonomy" id="159417"/>
    <lineage>
        <taxon>Eukaryota</taxon>
        <taxon>Metazoa</taxon>
        <taxon>Chordata</taxon>
        <taxon>Tunicata</taxon>
        <taxon>Ascidiacea</taxon>
        <taxon>Aplousobranchia</taxon>
        <taxon>Clavelinidae</taxon>
        <taxon>Clavelina</taxon>
    </lineage>
</organism>
<dbReference type="PANTHER" id="PTHR16100">
    <property type="entry name" value="PHOSPHOINOSITIDE-INTERACTING PROTEIN FAMILY MEMBER"/>
    <property type="match status" value="1"/>
</dbReference>
<dbReference type="InterPro" id="IPR028068">
    <property type="entry name" value="PIRT"/>
</dbReference>
<evidence type="ECO:0000256" key="6">
    <source>
        <dbReference type="SAM" id="Phobius"/>
    </source>
</evidence>
<keyword evidence="3 6" id="KW-1133">Transmembrane helix</keyword>
<evidence type="ECO:0000256" key="3">
    <source>
        <dbReference type="ARBA" id="ARBA00022989"/>
    </source>
</evidence>
<evidence type="ECO:0000313" key="8">
    <source>
        <dbReference type="Proteomes" id="UP001642483"/>
    </source>
</evidence>
<reference evidence="7 8" key="1">
    <citation type="submission" date="2024-02" db="EMBL/GenBank/DDBJ databases">
        <authorList>
            <person name="Daric V."/>
            <person name="Darras S."/>
        </authorList>
    </citation>
    <scope>NUCLEOTIDE SEQUENCE [LARGE SCALE GENOMIC DNA]</scope>
</reference>
<feature type="compositionally biased region" description="Basic and acidic residues" evidence="5">
    <location>
        <begin position="1"/>
        <end position="22"/>
    </location>
</feature>
<dbReference type="EMBL" id="CAWYQH010000090">
    <property type="protein sequence ID" value="CAK8682019.1"/>
    <property type="molecule type" value="Genomic_DNA"/>
</dbReference>
<keyword evidence="8" id="KW-1185">Reference proteome</keyword>
<sequence>MQAKSEEPRRLPKPNVNREKRATKSNGRVRRQTVNSNGLSGTGRKDLHHPDYKPLLHLHATSQIVAQPKQSVARDKFITNLDGESVNTPVHQLADGFLLSKLSDPTDTQQGIPGPLVPAANDGLTKDHRRNNIIAKVASSADAFVSAREAALKAARGSERLEAARRKYYRKAIALMSVGGVIFATGVTMAILFFCDKSLRVMRMAGPICLAVGLLLVVCGMVWIPIIKAKLKRQQQVMSRTFSL</sequence>
<dbReference type="Pfam" id="PF15099">
    <property type="entry name" value="PIRT"/>
    <property type="match status" value="1"/>
</dbReference>
<comment type="subcellular location">
    <subcellularLocation>
        <location evidence="1">Membrane</location>
        <topology evidence="1">Multi-pass membrane protein</topology>
    </subcellularLocation>
</comment>
<dbReference type="Proteomes" id="UP001642483">
    <property type="component" value="Unassembled WGS sequence"/>
</dbReference>
<gene>
    <name evidence="7" type="ORF">CVLEPA_LOCUS12242</name>
</gene>
<protein>
    <submittedName>
        <fullName evidence="7">Uncharacterized protein</fullName>
    </submittedName>
</protein>
<keyword evidence="2 6" id="KW-0812">Transmembrane</keyword>
<evidence type="ECO:0000256" key="5">
    <source>
        <dbReference type="SAM" id="MobiDB-lite"/>
    </source>
</evidence>
<proteinExistence type="predicted"/>
<evidence type="ECO:0000256" key="1">
    <source>
        <dbReference type="ARBA" id="ARBA00004141"/>
    </source>
</evidence>
<evidence type="ECO:0000256" key="2">
    <source>
        <dbReference type="ARBA" id="ARBA00022692"/>
    </source>
</evidence>